<dbReference type="Gene3D" id="3.40.50.10810">
    <property type="entry name" value="Tandem AAA-ATPase domain"/>
    <property type="match status" value="1"/>
</dbReference>
<dbReference type="InterPro" id="IPR049730">
    <property type="entry name" value="SNF2/RAD54-like_C"/>
</dbReference>
<dbReference type="GeneID" id="115926910"/>
<reference evidence="8" key="1">
    <citation type="submission" date="2015-02" db="EMBL/GenBank/DDBJ databases">
        <title>Genome sequencing for Strongylocentrotus purpuratus.</title>
        <authorList>
            <person name="Murali S."/>
            <person name="Liu Y."/>
            <person name="Vee V."/>
            <person name="English A."/>
            <person name="Wang M."/>
            <person name="Skinner E."/>
            <person name="Han Y."/>
            <person name="Muzny D.M."/>
            <person name="Worley K.C."/>
            <person name="Gibbs R.A."/>
        </authorList>
    </citation>
    <scope>NUCLEOTIDE SEQUENCE</scope>
</reference>
<dbReference type="InterPro" id="IPR050628">
    <property type="entry name" value="SNF2_RAD54_helicase_TF"/>
</dbReference>
<proteinExistence type="predicted"/>
<organism evidence="7 8">
    <name type="scientific">Strongylocentrotus purpuratus</name>
    <name type="common">Purple sea urchin</name>
    <dbReference type="NCBI Taxonomy" id="7668"/>
    <lineage>
        <taxon>Eukaryota</taxon>
        <taxon>Metazoa</taxon>
        <taxon>Echinodermata</taxon>
        <taxon>Eleutherozoa</taxon>
        <taxon>Echinozoa</taxon>
        <taxon>Echinoidea</taxon>
        <taxon>Euechinoidea</taxon>
        <taxon>Echinacea</taxon>
        <taxon>Camarodonta</taxon>
        <taxon>Echinidea</taxon>
        <taxon>Strongylocentrotidae</taxon>
        <taxon>Strongylocentrotus</taxon>
    </lineage>
</organism>
<name>A0A7M7P9N6_STRPU</name>
<reference evidence="7" key="2">
    <citation type="submission" date="2021-01" db="UniProtKB">
        <authorList>
            <consortium name="EnsemblMetazoa"/>
        </authorList>
    </citation>
    <scope>IDENTIFICATION</scope>
</reference>
<keyword evidence="1" id="KW-0547">Nucleotide-binding</keyword>
<evidence type="ECO:0000259" key="5">
    <source>
        <dbReference type="PROSITE" id="PS51192"/>
    </source>
</evidence>
<feature type="domain" description="Helicase ATP-binding" evidence="5">
    <location>
        <begin position="44"/>
        <end position="234"/>
    </location>
</feature>
<dbReference type="InParanoid" id="A0A7M7P9N6"/>
<protein>
    <submittedName>
        <fullName evidence="7">Uncharacterized protein</fullName>
    </submittedName>
</protein>
<feature type="region of interest" description="Disordered" evidence="4">
    <location>
        <begin position="1"/>
        <end position="23"/>
    </location>
</feature>
<dbReference type="GO" id="GO:0005634">
    <property type="term" value="C:nucleus"/>
    <property type="evidence" value="ECO:0000318"/>
    <property type="project" value="GO_Central"/>
</dbReference>
<evidence type="ECO:0000256" key="3">
    <source>
        <dbReference type="ARBA" id="ARBA00022840"/>
    </source>
</evidence>
<dbReference type="SUPFAM" id="SSF52540">
    <property type="entry name" value="P-loop containing nucleoside triphosphate hydrolases"/>
    <property type="match status" value="2"/>
</dbReference>
<dbReference type="RefSeq" id="XP_030848390.1">
    <property type="nucleotide sequence ID" value="XM_030992530.1"/>
</dbReference>
<dbReference type="GO" id="GO:0016787">
    <property type="term" value="F:hydrolase activity"/>
    <property type="evidence" value="ECO:0007669"/>
    <property type="project" value="UniProtKB-KW"/>
</dbReference>
<dbReference type="SMART" id="SM00490">
    <property type="entry name" value="HELICc"/>
    <property type="match status" value="1"/>
</dbReference>
<dbReference type="GO" id="GO:0006281">
    <property type="term" value="P:DNA repair"/>
    <property type="evidence" value="ECO:0000318"/>
    <property type="project" value="GO_Central"/>
</dbReference>
<keyword evidence="3" id="KW-0067">ATP-binding</keyword>
<dbReference type="GO" id="GO:0005524">
    <property type="term" value="F:ATP binding"/>
    <property type="evidence" value="ECO:0007669"/>
    <property type="project" value="UniProtKB-KW"/>
</dbReference>
<dbReference type="PROSITE" id="PS51194">
    <property type="entry name" value="HELICASE_CTER"/>
    <property type="match status" value="1"/>
</dbReference>
<evidence type="ECO:0000256" key="1">
    <source>
        <dbReference type="ARBA" id="ARBA00022741"/>
    </source>
</evidence>
<dbReference type="Pfam" id="PF00176">
    <property type="entry name" value="SNF2-rel_dom"/>
    <property type="match status" value="1"/>
</dbReference>
<dbReference type="OMA" id="ETRWCLT"/>
<dbReference type="InterPro" id="IPR038718">
    <property type="entry name" value="SNF2-like_sf"/>
</dbReference>
<dbReference type="InterPro" id="IPR001650">
    <property type="entry name" value="Helicase_C-like"/>
</dbReference>
<dbReference type="EnsemblMetazoa" id="XM_030992530">
    <property type="protein sequence ID" value="XP_030848390"/>
    <property type="gene ID" value="LOC115926910"/>
</dbReference>
<accession>A0A7M7P9N6</accession>
<evidence type="ECO:0000313" key="7">
    <source>
        <dbReference type="EnsemblMetazoa" id="XP_030848390"/>
    </source>
</evidence>
<evidence type="ECO:0000256" key="4">
    <source>
        <dbReference type="SAM" id="MobiDB-lite"/>
    </source>
</evidence>
<keyword evidence="2" id="KW-0378">Hydrolase</keyword>
<feature type="domain" description="Helicase C-terminal" evidence="6">
    <location>
        <begin position="376"/>
        <end position="537"/>
    </location>
</feature>
<dbReference type="Gene3D" id="3.40.50.300">
    <property type="entry name" value="P-loop containing nucleotide triphosphate hydrolases"/>
    <property type="match status" value="1"/>
</dbReference>
<dbReference type="PANTHER" id="PTHR45626:SF50">
    <property type="entry name" value="TRANSCRIPTION TERMINATION FACTOR 2"/>
    <property type="match status" value="1"/>
</dbReference>
<evidence type="ECO:0000313" key="8">
    <source>
        <dbReference type="Proteomes" id="UP000007110"/>
    </source>
</evidence>
<feature type="compositionally biased region" description="Basic and acidic residues" evidence="4">
    <location>
        <begin position="1"/>
        <end position="10"/>
    </location>
</feature>
<dbReference type="AlphaFoldDB" id="A0A7M7P9N6"/>
<keyword evidence="8" id="KW-1185">Reference proteome</keyword>
<evidence type="ECO:0000256" key="2">
    <source>
        <dbReference type="ARBA" id="ARBA00022801"/>
    </source>
</evidence>
<dbReference type="PANTHER" id="PTHR45626">
    <property type="entry name" value="TRANSCRIPTION TERMINATION FACTOR 2-RELATED"/>
    <property type="match status" value="1"/>
</dbReference>
<dbReference type="InterPro" id="IPR027417">
    <property type="entry name" value="P-loop_NTPase"/>
</dbReference>
<evidence type="ECO:0000259" key="6">
    <source>
        <dbReference type="PROSITE" id="PS51194"/>
    </source>
</evidence>
<dbReference type="Proteomes" id="UP000007110">
    <property type="component" value="Unassembled WGS sequence"/>
</dbReference>
<dbReference type="PROSITE" id="PS51192">
    <property type="entry name" value="HELICASE_ATP_BIND_1"/>
    <property type="match status" value="1"/>
</dbReference>
<dbReference type="InterPro" id="IPR014001">
    <property type="entry name" value="Helicase_ATP-bd"/>
</dbReference>
<dbReference type="Pfam" id="PF00271">
    <property type="entry name" value="Helicase_C"/>
    <property type="match status" value="1"/>
</dbReference>
<dbReference type="OrthoDB" id="423559at2759"/>
<dbReference type="CDD" id="cd18793">
    <property type="entry name" value="SF2_C_SNF"/>
    <property type="match status" value="1"/>
</dbReference>
<dbReference type="KEGG" id="spu:115926910"/>
<dbReference type="GO" id="GO:0008094">
    <property type="term" value="F:ATP-dependent activity, acting on DNA"/>
    <property type="evidence" value="ECO:0000318"/>
    <property type="project" value="GO_Central"/>
</dbReference>
<dbReference type="SMART" id="SM00487">
    <property type="entry name" value="DEXDc"/>
    <property type="match status" value="1"/>
</dbReference>
<dbReference type="InterPro" id="IPR000330">
    <property type="entry name" value="SNF2_N"/>
</dbReference>
<sequence length="537" mass="61642">MFEDQPERALETCPSAETEADDPSHLQVTLKSHQKHALAWLSWREAQKNPCGGILVDKTRLGYIQTMISLVLLKKQEAHKESENPCTLVICPASNMDQWAKEVERFCEPGQLKVYLYRGTNREISPEKLAKYDMVFASYNQVRSDLKPLLKDDKGVKALKDDEASTGSKNQPAFLRESWDRIILDEAHNIKNHIRQTAITICQLKATARWAVTGYPIQNNTMELFSLIRFLRCTPFDEYQVWKRQVENAGSTKLATLRILVKSLVLQRTKSSSGNPIASLPKKKKKKKKKMKKEIHSICLSSEERNIYDQLVKQYRRTPYNLVNQLRLGQCCGHLSLLKELPDQESCETDGIKLGPGSGQVKPKTNLYQHSFLSAKIKFLIYGLKKIRAAGPADRPIKTVLVSKSTKMLDVVASHLKKAKFKYWSIRGDIPPKKRFKAMRKFNNPGGREIMLLSMKARGRGLKLIRDNHIVFLDMHWNPVVEDQACDWIYRPGQTRSVHKFVCSNTIEEKVLQRQTEKRQLANDVLRGSKSKKMKLR</sequence>